<dbReference type="GO" id="GO:0005506">
    <property type="term" value="F:iron ion binding"/>
    <property type="evidence" value="ECO:0007669"/>
    <property type="project" value="TreeGrafter"/>
</dbReference>
<evidence type="ECO:0000313" key="3">
    <source>
        <dbReference type="EMBL" id="SMF97739.1"/>
    </source>
</evidence>
<organism evidence="3 4">
    <name type="scientific">Methylomagnum ishizawai</name>
    <dbReference type="NCBI Taxonomy" id="1760988"/>
    <lineage>
        <taxon>Bacteria</taxon>
        <taxon>Pseudomonadati</taxon>
        <taxon>Pseudomonadota</taxon>
        <taxon>Gammaproteobacteria</taxon>
        <taxon>Methylococcales</taxon>
        <taxon>Methylococcaceae</taxon>
        <taxon>Methylomagnum</taxon>
    </lineage>
</organism>
<dbReference type="NCBIfam" id="TIGR00074">
    <property type="entry name" value="hypC_hupF"/>
    <property type="match status" value="1"/>
</dbReference>
<dbReference type="PANTHER" id="PTHR35177:SF1">
    <property type="entry name" value="HYDROGENASE MATURATION FACTOR HYPC"/>
    <property type="match status" value="1"/>
</dbReference>
<keyword evidence="4" id="KW-1185">Reference proteome</keyword>
<dbReference type="Proteomes" id="UP000192923">
    <property type="component" value="Unassembled WGS sequence"/>
</dbReference>
<dbReference type="Gene3D" id="2.30.30.140">
    <property type="match status" value="1"/>
</dbReference>
<evidence type="ECO:0000313" key="4">
    <source>
        <dbReference type="Proteomes" id="UP000192923"/>
    </source>
</evidence>
<sequence>MCLGIPMQILAVEGRYARCRDRHGAEHPRIDLMLVGEAEPGQWLMTFLDAARAPLTEEEARQGNAALDALDAVLAGAEDVSAYFADLIDREPQLPDFLRGGHS</sequence>
<proteinExistence type="inferred from homology"/>
<reference evidence="3 4" key="1">
    <citation type="submission" date="2016-12" db="EMBL/GenBank/DDBJ databases">
        <authorList>
            <person name="Song W.-J."/>
            <person name="Kurnit D.M."/>
        </authorList>
    </citation>
    <scope>NUCLEOTIDE SEQUENCE [LARGE SCALE GENOMIC DNA]</scope>
    <source>
        <strain evidence="3 4">175</strain>
    </source>
</reference>
<gene>
    <name evidence="2" type="ORF">SAMN02949497_0084</name>
    <name evidence="3" type="ORF">SAMN02949497_0309</name>
</gene>
<dbReference type="InterPro" id="IPR001109">
    <property type="entry name" value="Hydrogenase_HupF/HypC"/>
</dbReference>
<dbReference type="Pfam" id="PF01455">
    <property type="entry name" value="HupF_HypC"/>
    <property type="match status" value="1"/>
</dbReference>
<dbReference type="OrthoDB" id="9806017at2"/>
<evidence type="ECO:0000256" key="1">
    <source>
        <dbReference type="ARBA" id="ARBA00006018"/>
    </source>
</evidence>
<dbReference type="SUPFAM" id="SSF159127">
    <property type="entry name" value="HupF/HypC-like"/>
    <property type="match status" value="1"/>
</dbReference>
<dbReference type="InterPro" id="IPR019812">
    <property type="entry name" value="Hydgase_assmbl_chp_CS"/>
</dbReference>
<evidence type="ECO:0000313" key="2">
    <source>
        <dbReference type="EMBL" id="SMF97516.1"/>
    </source>
</evidence>
<dbReference type="GO" id="GO:1902670">
    <property type="term" value="F:carbon dioxide binding"/>
    <property type="evidence" value="ECO:0007669"/>
    <property type="project" value="TreeGrafter"/>
</dbReference>
<dbReference type="RefSeq" id="WP_085216546.1">
    <property type="nucleotide sequence ID" value="NZ_FXAM01000003.1"/>
</dbReference>
<dbReference type="AlphaFoldDB" id="A0A1Y6D462"/>
<dbReference type="GO" id="GO:0051604">
    <property type="term" value="P:protein maturation"/>
    <property type="evidence" value="ECO:0007669"/>
    <property type="project" value="TreeGrafter"/>
</dbReference>
<dbReference type="STRING" id="1760988.SAMN02949497_0084"/>
<comment type="similarity">
    <text evidence="1">Belongs to the HupF/HypC family.</text>
</comment>
<name>A0A1Y6D462_9GAMM</name>
<accession>A0A1Y6D462</accession>
<protein>
    <submittedName>
        <fullName evidence="3">Hydrogenase expression/formation protein HypC</fullName>
    </submittedName>
</protein>
<dbReference type="PROSITE" id="PS01097">
    <property type="entry name" value="HUPF_HYPC"/>
    <property type="match status" value="1"/>
</dbReference>
<dbReference type="EMBL" id="FXAM01000003">
    <property type="protein sequence ID" value="SMF97516.1"/>
    <property type="molecule type" value="Genomic_DNA"/>
</dbReference>
<dbReference type="EMBL" id="FXAM01000003">
    <property type="protein sequence ID" value="SMF97739.1"/>
    <property type="molecule type" value="Genomic_DNA"/>
</dbReference>
<dbReference type="PANTHER" id="PTHR35177">
    <property type="entry name" value="HYDROGENASE MATURATION FACTOR HYBG"/>
    <property type="match status" value="1"/>
</dbReference>